<keyword evidence="2" id="KW-1185">Reference proteome</keyword>
<dbReference type="Proteomes" id="UP001497522">
    <property type="component" value="Chromosome 13"/>
</dbReference>
<gene>
    <name evidence="1" type="ORF">CSSPJE1EN2_LOCUS5743</name>
</gene>
<proteinExistence type="predicted"/>
<organism evidence="1 2">
    <name type="scientific">Sphagnum jensenii</name>
    <dbReference type="NCBI Taxonomy" id="128206"/>
    <lineage>
        <taxon>Eukaryota</taxon>
        <taxon>Viridiplantae</taxon>
        <taxon>Streptophyta</taxon>
        <taxon>Embryophyta</taxon>
        <taxon>Bryophyta</taxon>
        <taxon>Sphagnophytina</taxon>
        <taxon>Sphagnopsida</taxon>
        <taxon>Sphagnales</taxon>
        <taxon>Sphagnaceae</taxon>
        <taxon>Sphagnum</taxon>
    </lineage>
</organism>
<name>A0ABP1AJM9_9BRYO</name>
<accession>A0ABP1AJM9</accession>
<reference evidence="1" key="1">
    <citation type="submission" date="2024-03" db="EMBL/GenBank/DDBJ databases">
        <authorList>
            <consortium name="ELIXIR-Norway"/>
            <consortium name="Elixir Norway"/>
        </authorList>
    </citation>
    <scope>NUCLEOTIDE SEQUENCE</scope>
</reference>
<dbReference type="EMBL" id="OZ023714">
    <property type="protein sequence ID" value="CAK9862748.1"/>
    <property type="molecule type" value="Genomic_DNA"/>
</dbReference>
<sequence>MGSCSRLSLNSSSTAILAREHALIGVETCSDDVDQYSHCRCTTDHAKPRPRILLLLLNAAYHHGYLYTSGCGRLTLVLLFFALLFQVAAPSPDPCASPYPGWDRIPINDSANNFVTYYYYPVIEGMDS</sequence>
<evidence type="ECO:0000313" key="2">
    <source>
        <dbReference type="Proteomes" id="UP001497522"/>
    </source>
</evidence>
<evidence type="ECO:0000313" key="1">
    <source>
        <dbReference type="EMBL" id="CAK9862748.1"/>
    </source>
</evidence>
<protein>
    <submittedName>
        <fullName evidence="1">Uncharacterized protein</fullName>
    </submittedName>
</protein>